<evidence type="ECO:0000313" key="3">
    <source>
        <dbReference type="EMBL" id="CEM40795.1"/>
    </source>
</evidence>
<feature type="transmembrane region" description="Helical" evidence="2">
    <location>
        <begin position="351"/>
        <end position="373"/>
    </location>
</feature>
<name>A0A0G4HAI4_9ALVE</name>
<gene>
    <name evidence="3" type="ORF">Cvel_6040</name>
</gene>
<feature type="transmembrane region" description="Helical" evidence="2">
    <location>
        <begin position="459"/>
        <end position="480"/>
    </location>
</feature>
<dbReference type="EMBL" id="CDMZ01002105">
    <property type="protein sequence ID" value="CEM40795.1"/>
    <property type="molecule type" value="Genomic_DNA"/>
</dbReference>
<organism evidence="3">
    <name type="scientific">Chromera velia CCMP2878</name>
    <dbReference type="NCBI Taxonomy" id="1169474"/>
    <lineage>
        <taxon>Eukaryota</taxon>
        <taxon>Sar</taxon>
        <taxon>Alveolata</taxon>
        <taxon>Colpodellida</taxon>
        <taxon>Chromeraceae</taxon>
        <taxon>Chromera</taxon>
    </lineage>
</organism>
<feature type="transmembrane region" description="Helical" evidence="2">
    <location>
        <begin position="182"/>
        <end position="205"/>
    </location>
</feature>
<accession>A0A0G4HAI4</accession>
<feature type="transmembrane region" description="Helical" evidence="2">
    <location>
        <begin position="128"/>
        <end position="146"/>
    </location>
</feature>
<reference evidence="3" key="1">
    <citation type="submission" date="2014-11" db="EMBL/GenBank/DDBJ databases">
        <authorList>
            <person name="Otto D Thomas"/>
            <person name="Naeem Raeece"/>
        </authorList>
    </citation>
    <scope>NUCLEOTIDE SEQUENCE</scope>
</reference>
<sequence>MSDETEVSDDAVNLYLAAKFKEQRQEILKQRPQSQRDPETGDETDRFLVGGESEDEVIFSSYFSTFFLIFVLLAQVLALLTISPVLFNLSNEFKEFDSVWYSWVPGVHVPGMVYRQASKLQQDSGLTIVLRLLAVTLLVVCMSLQLKGHLDGLHLEEKDEDMKRKREDLHSKETCSQTTERVLVRGIFIYVYECLLFPALLILAGTDKIIVCEPTDVILSSLTVVFIAEMDNLLVKALFAVTFEDQSKHFKVKNAEAESKITASASTAGFAASMALLPFFFAFFGSVFNVRNPGARHVSKYDDIDLVSFFNQCPALIAGWTFICWGCARLKDEKRTTAEGERSKAEQTKNILVALNIVEGIVMIVLASGMTIALLRGRPNLLRNSAWVCAVVFGFFLSLKLAFCAAMIYRKSSHISEPLTPRHPPSEGGESVKTTKSLKNAMKRIDDVVLDNQSETEDLVATLVPEALYVVAVFLILFWYHNGRIGSSSHYAKHGSDHGMPKEFNTPAIVGVCVLLAVQVITGFVAFFLRICIGGGEKERNDRTAVSPL</sequence>
<feature type="transmembrane region" description="Helical" evidence="2">
    <location>
        <begin position="309"/>
        <end position="330"/>
    </location>
</feature>
<evidence type="ECO:0000256" key="1">
    <source>
        <dbReference type="SAM" id="MobiDB-lite"/>
    </source>
</evidence>
<keyword evidence="2" id="KW-0812">Transmembrane</keyword>
<keyword evidence="2" id="KW-1133">Transmembrane helix</keyword>
<feature type="transmembrane region" description="Helical" evidence="2">
    <location>
        <begin position="385"/>
        <end position="409"/>
    </location>
</feature>
<feature type="transmembrane region" description="Helical" evidence="2">
    <location>
        <begin position="66"/>
        <end position="87"/>
    </location>
</feature>
<dbReference type="VEuPathDB" id="CryptoDB:Cvel_6040"/>
<feature type="region of interest" description="Disordered" evidence="1">
    <location>
        <begin position="26"/>
        <end position="46"/>
    </location>
</feature>
<protein>
    <submittedName>
        <fullName evidence="3">Uncharacterized protein</fullName>
    </submittedName>
</protein>
<feature type="transmembrane region" description="Helical" evidence="2">
    <location>
        <begin position="508"/>
        <end position="533"/>
    </location>
</feature>
<proteinExistence type="predicted"/>
<keyword evidence="2" id="KW-0472">Membrane</keyword>
<evidence type="ECO:0000256" key="2">
    <source>
        <dbReference type="SAM" id="Phobius"/>
    </source>
</evidence>
<feature type="transmembrane region" description="Helical" evidence="2">
    <location>
        <begin position="261"/>
        <end position="289"/>
    </location>
</feature>
<dbReference type="AlphaFoldDB" id="A0A0G4HAI4"/>